<name>A0A381R4N1_9ZZZZ</name>
<gene>
    <name evidence="4" type="ORF">METZ01_LOCUS37641</name>
</gene>
<keyword evidence="2" id="KW-1133">Transmembrane helix</keyword>
<feature type="compositionally biased region" description="Basic and acidic residues" evidence="1">
    <location>
        <begin position="160"/>
        <end position="177"/>
    </location>
</feature>
<keyword evidence="2" id="KW-0812">Transmembrane</keyword>
<evidence type="ECO:0000259" key="3">
    <source>
        <dbReference type="Pfam" id="PF09087"/>
    </source>
</evidence>
<evidence type="ECO:0000313" key="4">
    <source>
        <dbReference type="EMBL" id="SUZ84787.1"/>
    </source>
</evidence>
<feature type="domain" description="Cyclomaltodextrinase N-terminal" evidence="3">
    <location>
        <begin position="40"/>
        <end position="126"/>
    </location>
</feature>
<evidence type="ECO:0000256" key="2">
    <source>
        <dbReference type="SAM" id="Phobius"/>
    </source>
</evidence>
<feature type="non-terminal residue" evidence="4">
    <location>
        <position position="1"/>
    </location>
</feature>
<dbReference type="Gene3D" id="2.60.40.10">
    <property type="entry name" value="Immunoglobulins"/>
    <property type="match status" value="1"/>
</dbReference>
<accession>A0A381R4N1</accession>
<dbReference type="EMBL" id="UINC01001606">
    <property type="protein sequence ID" value="SUZ84787.1"/>
    <property type="molecule type" value="Genomic_DNA"/>
</dbReference>
<dbReference type="AlphaFoldDB" id="A0A381R4N1"/>
<feature type="transmembrane region" description="Helical" evidence="2">
    <location>
        <begin position="18"/>
        <end position="35"/>
    </location>
</feature>
<dbReference type="Gene3D" id="3.20.20.80">
    <property type="entry name" value="Glycosidases"/>
    <property type="match status" value="1"/>
</dbReference>
<reference evidence="4" key="1">
    <citation type="submission" date="2018-05" db="EMBL/GenBank/DDBJ databases">
        <authorList>
            <person name="Lanie J.A."/>
            <person name="Ng W.-L."/>
            <person name="Kazmierczak K.M."/>
            <person name="Andrzejewski T.M."/>
            <person name="Davidsen T.M."/>
            <person name="Wayne K.J."/>
            <person name="Tettelin H."/>
            <person name="Glass J.I."/>
            <person name="Rusch D."/>
            <person name="Podicherti R."/>
            <person name="Tsui H.-C.T."/>
            <person name="Winkler M.E."/>
        </authorList>
    </citation>
    <scope>NUCLEOTIDE SEQUENCE</scope>
</reference>
<feature type="non-terminal residue" evidence="4">
    <location>
        <position position="183"/>
    </location>
</feature>
<keyword evidence="2" id="KW-0472">Membrane</keyword>
<dbReference type="InterPro" id="IPR013783">
    <property type="entry name" value="Ig-like_fold"/>
</dbReference>
<dbReference type="SUPFAM" id="SSF81296">
    <property type="entry name" value="E set domains"/>
    <property type="match status" value="1"/>
</dbReference>
<dbReference type="Pfam" id="PF09087">
    <property type="entry name" value="Cyc-maltodext_N"/>
    <property type="match status" value="1"/>
</dbReference>
<organism evidence="4">
    <name type="scientific">marine metagenome</name>
    <dbReference type="NCBI Taxonomy" id="408172"/>
    <lineage>
        <taxon>unclassified sequences</taxon>
        <taxon>metagenomes</taxon>
        <taxon>ecological metagenomes</taxon>
    </lineage>
</organism>
<protein>
    <recommendedName>
        <fullName evidence="3">Cyclomaltodextrinase N-terminal domain-containing protein</fullName>
    </recommendedName>
</protein>
<sequence>VQLYKNIRSYLYLTSSRLIIYLSVLISIVSATGSYKIDHLEPPFWWAGMVDDRLQILVHGEHISELVPEISYPGVTVSEVNKIKNPNYLFINLKLSRNVDPGEIDIVFKRNRKTEIRYKYKILDREPNSASRQGFSAKDVIYLITPDRYANGNPNNDSNPKLKEKSNRKNKDGRHGGDLQGIM</sequence>
<dbReference type="InterPro" id="IPR014756">
    <property type="entry name" value="Ig_E-set"/>
</dbReference>
<evidence type="ECO:0000256" key="1">
    <source>
        <dbReference type="SAM" id="MobiDB-lite"/>
    </source>
</evidence>
<feature type="region of interest" description="Disordered" evidence="1">
    <location>
        <begin position="148"/>
        <end position="183"/>
    </location>
</feature>
<proteinExistence type="predicted"/>
<dbReference type="InterPro" id="IPR015171">
    <property type="entry name" value="Cyc-maltodext_N"/>
</dbReference>